<evidence type="ECO:0000256" key="3">
    <source>
        <dbReference type="ARBA" id="ARBA00022679"/>
    </source>
</evidence>
<dbReference type="PANTHER" id="PTHR13370:SF3">
    <property type="entry name" value="TRNA (GUANINE(10)-N2)-METHYLTRANSFERASE HOMOLOG"/>
    <property type="match status" value="1"/>
</dbReference>
<comment type="similarity">
    <text evidence="1 5">Belongs to the N(4)/N(6)-methyltransferase family.</text>
</comment>
<evidence type="ECO:0000259" key="6">
    <source>
        <dbReference type="Pfam" id="PF01555"/>
    </source>
</evidence>
<keyword evidence="3" id="KW-0808">Transferase</keyword>
<evidence type="ECO:0000313" key="7">
    <source>
        <dbReference type="EMBL" id="GIP17584.1"/>
    </source>
</evidence>
<protein>
    <recommendedName>
        <fullName evidence="5">Methyltransferase</fullName>
        <ecNumber evidence="5">2.1.1.-</ecNumber>
    </recommendedName>
</protein>
<evidence type="ECO:0000256" key="1">
    <source>
        <dbReference type="ARBA" id="ARBA00006594"/>
    </source>
</evidence>
<gene>
    <name evidence="7" type="ORF">J40TS1_32260</name>
</gene>
<evidence type="ECO:0000313" key="8">
    <source>
        <dbReference type="Proteomes" id="UP000683139"/>
    </source>
</evidence>
<dbReference type="InterPro" id="IPR029063">
    <property type="entry name" value="SAM-dependent_MTases_sf"/>
</dbReference>
<dbReference type="SUPFAM" id="SSF53335">
    <property type="entry name" value="S-adenosyl-L-methionine-dependent methyltransferases"/>
    <property type="match status" value="1"/>
</dbReference>
<dbReference type="GO" id="GO:0008170">
    <property type="term" value="F:N-methyltransferase activity"/>
    <property type="evidence" value="ECO:0007669"/>
    <property type="project" value="InterPro"/>
</dbReference>
<keyword evidence="4" id="KW-0680">Restriction system</keyword>
<dbReference type="PRINTS" id="PR00508">
    <property type="entry name" value="S21N4MTFRASE"/>
</dbReference>
<evidence type="ECO:0000256" key="4">
    <source>
        <dbReference type="ARBA" id="ARBA00022747"/>
    </source>
</evidence>
<dbReference type="GO" id="GO:0009307">
    <property type="term" value="P:DNA restriction-modification system"/>
    <property type="evidence" value="ECO:0007669"/>
    <property type="project" value="UniProtKB-KW"/>
</dbReference>
<dbReference type="PANTHER" id="PTHR13370">
    <property type="entry name" value="RNA METHYLASE-RELATED"/>
    <property type="match status" value="1"/>
</dbReference>
<comment type="caution">
    <text evidence="7">The sequence shown here is derived from an EMBL/GenBank/DDBJ whole genome shotgun (WGS) entry which is preliminary data.</text>
</comment>
<dbReference type="InterPro" id="IPR002941">
    <property type="entry name" value="DNA_methylase_N4/N6"/>
</dbReference>
<dbReference type="Gene3D" id="3.40.50.150">
    <property type="entry name" value="Vaccinia Virus protein VP39"/>
    <property type="match status" value="1"/>
</dbReference>
<feature type="domain" description="DNA methylase N-4/N-6" evidence="6">
    <location>
        <begin position="63"/>
        <end position="286"/>
    </location>
</feature>
<accession>A0A919YSX7</accession>
<proteinExistence type="inferred from homology"/>
<keyword evidence="8" id="KW-1185">Reference proteome</keyword>
<evidence type="ECO:0000256" key="2">
    <source>
        <dbReference type="ARBA" id="ARBA00022603"/>
    </source>
</evidence>
<dbReference type="Pfam" id="PF01555">
    <property type="entry name" value="N6_N4_Mtase"/>
    <property type="match status" value="1"/>
</dbReference>
<organism evidence="7 8">
    <name type="scientific">Paenibacillus montaniterrae</name>
    <dbReference type="NCBI Taxonomy" id="429341"/>
    <lineage>
        <taxon>Bacteria</taxon>
        <taxon>Bacillati</taxon>
        <taxon>Bacillota</taxon>
        <taxon>Bacilli</taxon>
        <taxon>Bacillales</taxon>
        <taxon>Paenibacillaceae</taxon>
        <taxon>Paenibacillus</taxon>
    </lineage>
</organism>
<dbReference type="PROSITE" id="PS00092">
    <property type="entry name" value="N6_MTASE"/>
    <property type="match status" value="1"/>
</dbReference>
<dbReference type="GO" id="GO:0005737">
    <property type="term" value="C:cytoplasm"/>
    <property type="evidence" value="ECO:0007669"/>
    <property type="project" value="TreeGrafter"/>
</dbReference>
<dbReference type="InterPro" id="IPR001091">
    <property type="entry name" value="RM_Methyltransferase"/>
</dbReference>
<dbReference type="GO" id="GO:0032259">
    <property type="term" value="P:methylation"/>
    <property type="evidence" value="ECO:0007669"/>
    <property type="project" value="UniProtKB-KW"/>
</dbReference>
<reference evidence="7" key="1">
    <citation type="submission" date="2021-03" db="EMBL/GenBank/DDBJ databases">
        <title>Antimicrobial resistance genes in bacteria isolated from Japanese honey, and their potential for conferring macrolide and lincosamide resistance in the American foulbrood pathogen Paenibacillus larvae.</title>
        <authorList>
            <person name="Okamoto M."/>
            <person name="Kumagai M."/>
            <person name="Kanamori H."/>
            <person name="Takamatsu D."/>
        </authorList>
    </citation>
    <scope>NUCLEOTIDE SEQUENCE</scope>
    <source>
        <strain evidence="7">J40TS1</strain>
    </source>
</reference>
<dbReference type="AlphaFoldDB" id="A0A919YSX7"/>
<dbReference type="GO" id="GO:0003677">
    <property type="term" value="F:DNA binding"/>
    <property type="evidence" value="ECO:0007669"/>
    <property type="project" value="InterPro"/>
</dbReference>
<dbReference type="Proteomes" id="UP000683139">
    <property type="component" value="Unassembled WGS sequence"/>
</dbReference>
<name>A0A919YSX7_9BACL</name>
<evidence type="ECO:0000256" key="5">
    <source>
        <dbReference type="RuleBase" id="RU362026"/>
    </source>
</evidence>
<dbReference type="EMBL" id="BOSE01000006">
    <property type="protein sequence ID" value="GIP17584.1"/>
    <property type="molecule type" value="Genomic_DNA"/>
</dbReference>
<dbReference type="EC" id="2.1.1.-" evidence="5"/>
<dbReference type="InterPro" id="IPR002052">
    <property type="entry name" value="DNA_methylase_N6_adenine_CS"/>
</dbReference>
<sequence>MTENQEKHRAARNRTMILTEEERQLYKQQLITLSQPATTEQILNKTIQQNLFEAMDKLPDQFVDLMFIDPPYNLTKSFNGKTFNKMSSDAYTEWLDSWFSQLIRILKPHASVYICGDWRSSHSIFEVASKYLNIINRITWEREKGRGSLTNWKNASEDIWFCTCSTSYTFNVDQVKMKRKVIAPYRNEQGKPKDWDEQAGDKFRLTHPSNLWTDLTVPFWSMPENTDHPTQKPEKLLAKIILASSNEQDVVFDPFLGSGTTSVVAKKLKRHYVGIELDETFACLAEKRLKLAEEDITIQGYAEGVFWERNSLQVQEKVKRNEDFQAESE</sequence>
<keyword evidence="2" id="KW-0489">Methyltransferase</keyword>